<dbReference type="EMBL" id="JAPWTJ010000846">
    <property type="protein sequence ID" value="KAJ8975294.1"/>
    <property type="molecule type" value="Genomic_DNA"/>
</dbReference>
<keyword evidence="2" id="KW-1185">Reference proteome</keyword>
<sequence>MLFQRFQMSTADRLELVVSTRPAQDENRHENVAFLHFTTTLCDVNYIEERLNCVTELMKRPEALLSIQVSMHEFDNQTALLQKVPNIDLLLSIGTIIPDDPQRCSNRQLNYILLLNSLLDLITPLKDIVSKLNRPFYAQLKATLESEDFTFIRDIVRNTIQENAHPAKGQAAVLQRCFAIKPAINGLLDLVRKTYSERIDDMREYVKGLAEKHDLPLTLGNNQSKGHHIVLNLNQQQKRYMKKSDLPTEFIHVKDSYYTQHTARFYWTIVFRLVLNLDNLRRGLAPIDFPNWLEARRYYSYPQHDPSSQLKRSDLRNWVVGAL</sequence>
<gene>
    <name evidence="1" type="ORF">NQ317_011635</name>
</gene>
<organism evidence="1 2">
    <name type="scientific">Molorchus minor</name>
    <dbReference type="NCBI Taxonomy" id="1323400"/>
    <lineage>
        <taxon>Eukaryota</taxon>
        <taxon>Metazoa</taxon>
        <taxon>Ecdysozoa</taxon>
        <taxon>Arthropoda</taxon>
        <taxon>Hexapoda</taxon>
        <taxon>Insecta</taxon>
        <taxon>Pterygota</taxon>
        <taxon>Neoptera</taxon>
        <taxon>Endopterygota</taxon>
        <taxon>Coleoptera</taxon>
        <taxon>Polyphaga</taxon>
        <taxon>Cucujiformia</taxon>
        <taxon>Chrysomeloidea</taxon>
        <taxon>Cerambycidae</taxon>
        <taxon>Lamiinae</taxon>
        <taxon>Monochamini</taxon>
        <taxon>Molorchus</taxon>
    </lineage>
</organism>
<dbReference type="Proteomes" id="UP001162164">
    <property type="component" value="Unassembled WGS sequence"/>
</dbReference>
<comment type="caution">
    <text evidence="1">The sequence shown here is derived from an EMBL/GenBank/DDBJ whole genome shotgun (WGS) entry which is preliminary data.</text>
</comment>
<protein>
    <submittedName>
        <fullName evidence="1">Uncharacterized protein</fullName>
    </submittedName>
</protein>
<name>A0ABQ9JCG4_9CUCU</name>
<evidence type="ECO:0000313" key="2">
    <source>
        <dbReference type="Proteomes" id="UP001162164"/>
    </source>
</evidence>
<dbReference type="SUPFAM" id="SSF48334">
    <property type="entry name" value="DNA repair protein MutS, domain III"/>
    <property type="match status" value="1"/>
</dbReference>
<dbReference type="Gene3D" id="1.10.1420.10">
    <property type="match status" value="1"/>
</dbReference>
<dbReference type="InterPro" id="IPR036187">
    <property type="entry name" value="DNA_mismatch_repair_MutS_sf"/>
</dbReference>
<evidence type="ECO:0000313" key="1">
    <source>
        <dbReference type="EMBL" id="KAJ8975294.1"/>
    </source>
</evidence>
<reference evidence="1" key="1">
    <citation type="journal article" date="2023" name="Insect Mol. Biol.">
        <title>Genome sequencing provides insights into the evolution of gene families encoding plant cell wall-degrading enzymes in longhorned beetles.</title>
        <authorList>
            <person name="Shin N.R."/>
            <person name="Okamura Y."/>
            <person name="Kirsch R."/>
            <person name="Pauchet Y."/>
        </authorList>
    </citation>
    <scope>NUCLEOTIDE SEQUENCE</scope>
    <source>
        <strain evidence="1">MMC_N1</strain>
    </source>
</reference>
<accession>A0ABQ9JCG4</accession>
<proteinExistence type="predicted"/>